<dbReference type="PANTHER" id="PTHR42791:SF1">
    <property type="entry name" value="N-ACETYLTRANSFERASE DOMAIN-CONTAINING PROTEIN"/>
    <property type="match status" value="1"/>
</dbReference>
<proteinExistence type="predicted"/>
<dbReference type="InterPro" id="IPR016181">
    <property type="entry name" value="Acyl_CoA_acyltransferase"/>
</dbReference>
<dbReference type="RefSeq" id="WP_339091649.1">
    <property type="nucleotide sequence ID" value="NZ_LR743507.1"/>
</dbReference>
<dbReference type="GO" id="GO:0016747">
    <property type="term" value="F:acyltransferase activity, transferring groups other than amino-acyl groups"/>
    <property type="evidence" value="ECO:0007669"/>
    <property type="project" value="InterPro"/>
</dbReference>
<sequence length="236" mass="25389">MPTEHLSQPTFALADALIVDPFYLAISADFAHDMPQRKAVLAAYFAYSLGEAERTGRCLLPEDPALGAAAWLLPRADPVDAAESAAKNEFLAATLGPLGHANYHRIVAFMAQRAPAVVPADAWYLSILAISPAAQGRGLGTRLLAPTLAEADAAGVPCFLETFTPPSVRFYERLGFRREAAHREPVGGSSTSSCAARPLHPCRPRTEPQARRPVSTRPGKSRGYNRQCLATIPENM</sequence>
<dbReference type="PANTHER" id="PTHR42791">
    <property type="entry name" value="GNAT FAMILY ACETYLTRANSFERASE"/>
    <property type="match status" value="1"/>
</dbReference>
<protein>
    <recommendedName>
        <fullName evidence="2">N-acetyltransferase domain-containing protein</fullName>
    </recommendedName>
</protein>
<gene>
    <name evidence="3" type="ORF">VVAX_04100</name>
</gene>
<dbReference type="Pfam" id="PF00583">
    <property type="entry name" value="Acetyltransf_1"/>
    <property type="match status" value="1"/>
</dbReference>
<dbReference type="Gene3D" id="3.40.630.30">
    <property type="match status" value="1"/>
</dbReference>
<evidence type="ECO:0000256" key="1">
    <source>
        <dbReference type="SAM" id="MobiDB-lite"/>
    </source>
</evidence>
<reference evidence="3" key="1">
    <citation type="submission" date="2019-12" db="EMBL/GenBank/DDBJ databases">
        <authorList>
            <person name="Cremers G."/>
        </authorList>
    </citation>
    <scope>NUCLEOTIDE SEQUENCE</scope>
    <source>
        <strain evidence="3">Vvax</strain>
    </source>
</reference>
<dbReference type="EMBL" id="LR743507">
    <property type="protein sequence ID" value="CAA2107166.1"/>
    <property type="molecule type" value="Genomic_DNA"/>
</dbReference>
<dbReference type="CDD" id="cd04301">
    <property type="entry name" value="NAT_SF"/>
    <property type="match status" value="1"/>
</dbReference>
<dbReference type="InterPro" id="IPR000182">
    <property type="entry name" value="GNAT_dom"/>
</dbReference>
<feature type="domain" description="N-acetyltransferase" evidence="2">
    <location>
        <begin position="24"/>
        <end position="203"/>
    </location>
</feature>
<dbReference type="AlphaFoldDB" id="A0A679JED3"/>
<organism evidence="3">
    <name type="scientific">Variovorax paradoxus</name>
    <dbReference type="NCBI Taxonomy" id="34073"/>
    <lineage>
        <taxon>Bacteria</taxon>
        <taxon>Pseudomonadati</taxon>
        <taxon>Pseudomonadota</taxon>
        <taxon>Betaproteobacteria</taxon>
        <taxon>Burkholderiales</taxon>
        <taxon>Comamonadaceae</taxon>
        <taxon>Variovorax</taxon>
    </lineage>
</organism>
<feature type="region of interest" description="Disordered" evidence="1">
    <location>
        <begin position="182"/>
        <end position="224"/>
    </location>
</feature>
<accession>A0A679JED3</accession>
<dbReference type="InterPro" id="IPR052523">
    <property type="entry name" value="Trichothecene_AcTrans"/>
</dbReference>
<evidence type="ECO:0000259" key="2">
    <source>
        <dbReference type="PROSITE" id="PS51186"/>
    </source>
</evidence>
<dbReference type="SUPFAM" id="SSF55729">
    <property type="entry name" value="Acyl-CoA N-acyltransferases (Nat)"/>
    <property type="match status" value="1"/>
</dbReference>
<dbReference type="PROSITE" id="PS51186">
    <property type="entry name" value="GNAT"/>
    <property type="match status" value="1"/>
</dbReference>
<name>A0A679JED3_VARPD</name>
<evidence type="ECO:0000313" key="3">
    <source>
        <dbReference type="EMBL" id="CAA2107166.1"/>
    </source>
</evidence>